<dbReference type="InterPro" id="IPR053143">
    <property type="entry name" value="Arylsulfate_ST"/>
</dbReference>
<name>A0A5L4IJ54_CAMFE</name>
<dbReference type="Gene3D" id="2.60.40.3100">
    <property type="entry name" value="Arylsulphate sulphotransferase monomer, N-terminal domain"/>
    <property type="match status" value="1"/>
</dbReference>
<feature type="chain" id="PRO_5033491742" evidence="1">
    <location>
        <begin position="24"/>
        <end position="602"/>
    </location>
</feature>
<evidence type="ECO:0000313" key="6">
    <source>
        <dbReference type="Proteomes" id="UP000557842"/>
    </source>
</evidence>
<gene>
    <name evidence="4" type="ORF">AAH17_05460</name>
    <name evidence="5" type="ORF">AAH24_04275</name>
    <name evidence="3" type="ORF">BVH53_07080</name>
</gene>
<dbReference type="EMBL" id="AABQDW010000012">
    <property type="protein sequence ID" value="EAI5408461.1"/>
    <property type="molecule type" value="Genomic_DNA"/>
</dbReference>
<proteinExistence type="predicted"/>
<keyword evidence="1" id="KW-0732">Signal</keyword>
<dbReference type="Proteomes" id="UP000557842">
    <property type="component" value="Unassembled WGS sequence"/>
</dbReference>
<evidence type="ECO:0000313" key="4">
    <source>
        <dbReference type="EMBL" id="EAK0453103.1"/>
    </source>
</evidence>
<dbReference type="InterPro" id="IPR035391">
    <property type="entry name" value="Arylsulfotran_N"/>
</dbReference>
<dbReference type="InterPro" id="IPR038477">
    <property type="entry name" value="ASST_N_sf"/>
</dbReference>
<dbReference type="GO" id="GO:0004062">
    <property type="term" value="F:aryl sulfotransferase activity"/>
    <property type="evidence" value="ECO:0007669"/>
    <property type="project" value="InterPro"/>
</dbReference>
<dbReference type="Pfam" id="PF17425">
    <property type="entry name" value="Arylsulfotran_N"/>
    <property type="match status" value="1"/>
</dbReference>
<accession>A0A5L4IJ54</accession>
<comment type="caution">
    <text evidence="5">The sequence shown here is derived from an EMBL/GenBank/DDBJ whole genome shotgun (WGS) entry which is preliminary data.</text>
</comment>
<dbReference type="PANTHER" id="PTHR35340">
    <property type="entry name" value="PQQ ENZYME REPEAT PROTEIN-RELATED"/>
    <property type="match status" value="1"/>
</dbReference>
<dbReference type="EMBL" id="AACCXK010000007">
    <property type="protein sequence ID" value="EAK0453103.1"/>
    <property type="molecule type" value="Genomic_DNA"/>
</dbReference>
<keyword evidence="5" id="KW-0808">Transferase</keyword>
<organism evidence="5">
    <name type="scientific">Campylobacter fetus</name>
    <dbReference type="NCBI Taxonomy" id="196"/>
    <lineage>
        <taxon>Bacteria</taxon>
        <taxon>Pseudomonadati</taxon>
        <taxon>Campylobacterota</taxon>
        <taxon>Epsilonproteobacteria</taxon>
        <taxon>Campylobacterales</taxon>
        <taxon>Campylobacteraceae</taxon>
        <taxon>Campylobacter</taxon>
    </lineage>
</organism>
<evidence type="ECO:0000256" key="1">
    <source>
        <dbReference type="SAM" id="SignalP"/>
    </source>
</evidence>
<dbReference type="AlphaFoldDB" id="A0A5L4IJ54"/>
<dbReference type="PANTHER" id="PTHR35340:SF10">
    <property type="entry name" value="CYTOPLASMIC PROTEIN"/>
    <property type="match status" value="1"/>
</dbReference>
<dbReference type="Pfam" id="PF05935">
    <property type="entry name" value="Arylsulfotrans"/>
    <property type="match status" value="1"/>
</dbReference>
<protein>
    <submittedName>
        <fullName evidence="5">Aryl-sulfate sulfotransferase</fullName>
    </submittedName>
</protein>
<dbReference type="InterPro" id="IPR010262">
    <property type="entry name" value="Arylsulfotransferase_bact"/>
</dbReference>
<evidence type="ECO:0000259" key="2">
    <source>
        <dbReference type="Pfam" id="PF17425"/>
    </source>
</evidence>
<evidence type="ECO:0000313" key="3">
    <source>
        <dbReference type="EMBL" id="EAI5408461.1"/>
    </source>
</evidence>
<feature type="signal peptide" evidence="1">
    <location>
        <begin position="1"/>
        <end position="23"/>
    </location>
</feature>
<dbReference type="RefSeq" id="WP_042960428.1">
    <property type="nucleotide sequence ID" value="NZ_AABUZP020000024.1"/>
</dbReference>
<reference evidence="5 6" key="1">
    <citation type="submission" date="2018-05" db="EMBL/GenBank/DDBJ databases">
        <authorList>
            <consortium name="PulseNet: The National Subtyping Network for Foodborne Disease Surveillance"/>
            <person name="Tarr C.L."/>
            <person name="Trees E."/>
            <person name="Katz L.S."/>
            <person name="Carleton-Romer H.A."/>
            <person name="Stroika S."/>
            <person name="Kucerova Z."/>
            <person name="Roache K.F."/>
            <person name="Sabol A.L."/>
            <person name="Besser J."/>
            <person name="Gerner-Smidt P."/>
        </authorList>
    </citation>
    <scope>NUCLEOTIDE SEQUENCE</scope>
    <source>
        <strain evidence="4">2014D-0197</strain>
        <strain evidence="3 6">2016D-0221</strain>
        <strain evidence="5">D4313</strain>
    </source>
</reference>
<evidence type="ECO:0000313" key="5">
    <source>
        <dbReference type="EMBL" id="EAK0468588.1"/>
    </source>
</evidence>
<sequence length="602" mass="66840">MKTKILSSILVAGLLLGVGATNALGVGGASGPVTYKSVGKIGAVKMNPYKMAPLTAVILNGGYDLSDAKVTVKAKGEKGIDISYDVSNSQLLTHGGIPVFGLYADYVNKVEVSYKRNGEAMSETYSIYAPPVFMNVTGTNQTSVLPKAEVVKMDPKFKDRLYFINHIVRASTPDSGQAVWNHPVGGAMEWDNEPYNWIVDANGDVRWYMKADEIRDPDNIYKKGNMMGFSQTKDGSLLWGMGQRYMKYDLLGRQIYDRKLPAGYIDFSHHIEEMPNGHILMRVASSDQKRSDGKNVRTVRDVIIEVDESGNVIDEWKLYKILDPYRDVNILALDQGAVCLNVDASKAGTTTDKEALEDPNAAFGDIAGVGAGRNWAHVNSVNYDPNDDSIVVSVRHQSAVVKITRDKKVKWILAPKAGWNKELATKLLTPVDKSGKKLDCDDNGVCENSDFDFTWTQHTAYKINEKSDKSKYALSVFDNGDARHNEQPAIPTMKYSRAVEYAIDEKKMTVKQVWEYGKDRGFDWYSPITSVVEYQKDKDSMFVYSATAGLGKMLQKIGKTEPIINEIDYGTQKVGVEMKFTNMGLTIGYRALPISTKEAFSK</sequence>
<dbReference type="EMBL" id="AACCXM010000002">
    <property type="protein sequence ID" value="EAK0468588.1"/>
    <property type="molecule type" value="Genomic_DNA"/>
</dbReference>
<feature type="domain" description="Arylsulfotransferase N-terminal" evidence="2">
    <location>
        <begin position="43"/>
        <end position="130"/>
    </location>
</feature>